<protein>
    <submittedName>
        <fullName evidence="8">Putative ABC-type glycine betaine transporter, membrane protein</fullName>
    </submittedName>
</protein>
<name>W5TJV6_9NOCA</name>
<comment type="subcellular location">
    <subcellularLocation>
        <location evidence="6">Cell membrane</location>
        <topology evidence="6">Multi-pass membrane protein</topology>
    </subcellularLocation>
    <subcellularLocation>
        <location evidence="1">Membrane</location>
        <topology evidence="1">Multi-pass membrane protein</topology>
    </subcellularLocation>
</comment>
<evidence type="ECO:0000256" key="2">
    <source>
        <dbReference type="ARBA" id="ARBA00022448"/>
    </source>
</evidence>
<evidence type="ECO:0000256" key="3">
    <source>
        <dbReference type="ARBA" id="ARBA00022692"/>
    </source>
</evidence>
<dbReference type="InterPro" id="IPR000515">
    <property type="entry name" value="MetI-like"/>
</dbReference>
<dbReference type="InterPro" id="IPR051204">
    <property type="entry name" value="ABC_transp_perm/SBD"/>
</dbReference>
<keyword evidence="9" id="KW-1185">Reference proteome</keyword>
<dbReference type="PROSITE" id="PS50928">
    <property type="entry name" value="ABC_TM1"/>
    <property type="match status" value="1"/>
</dbReference>
<dbReference type="PANTHER" id="PTHR30177:SF4">
    <property type="entry name" value="OSMOPROTECTANT IMPORT PERMEASE PROTEIN OSMW"/>
    <property type="match status" value="1"/>
</dbReference>
<feature type="transmembrane region" description="Helical" evidence="6">
    <location>
        <begin position="142"/>
        <end position="161"/>
    </location>
</feature>
<gene>
    <name evidence="8" type="ORF">NONO_c46550</name>
</gene>
<keyword evidence="3 6" id="KW-0812">Transmembrane</keyword>
<dbReference type="PATRIC" id="fig|1415166.3.peg.4786"/>
<dbReference type="EMBL" id="CP006850">
    <property type="protein sequence ID" value="AHH19439.1"/>
    <property type="molecule type" value="Genomic_DNA"/>
</dbReference>
<organism evidence="8 9">
    <name type="scientific">Nocardia nova SH22a</name>
    <dbReference type="NCBI Taxonomy" id="1415166"/>
    <lineage>
        <taxon>Bacteria</taxon>
        <taxon>Bacillati</taxon>
        <taxon>Actinomycetota</taxon>
        <taxon>Actinomycetes</taxon>
        <taxon>Mycobacteriales</taxon>
        <taxon>Nocardiaceae</taxon>
        <taxon>Nocardia</taxon>
    </lineage>
</organism>
<evidence type="ECO:0000256" key="4">
    <source>
        <dbReference type="ARBA" id="ARBA00022989"/>
    </source>
</evidence>
<dbReference type="KEGG" id="nno:NONO_c46550"/>
<feature type="transmembrane region" description="Helical" evidence="6">
    <location>
        <begin position="167"/>
        <end position="186"/>
    </location>
</feature>
<evidence type="ECO:0000313" key="8">
    <source>
        <dbReference type="EMBL" id="AHH19439.1"/>
    </source>
</evidence>
<dbReference type="PANTHER" id="PTHR30177">
    <property type="entry name" value="GLYCINE BETAINE/L-PROLINE TRANSPORT SYSTEM PERMEASE PROTEIN PROW"/>
    <property type="match status" value="1"/>
</dbReference>
<dbReference type="CDD" id="cd06261">
    <property type="entry name" value="TM_PBP2"/>
    <property type="match status" value="1"/>
</dbReference>
<feature type="transmembrane region" description="Helical" evidence="6">
    <location>
        <begin position="207"/>
        <end position="224"/>
    </location>
</feature>
<sequence>MSNSSSRAWNGHWNRAAADIAPIPIALTPTPATRFHLAIAADTNRLAARCPEPGTRCPLVFDRLRPAHGTDRDRLISADDGSPVNLWNYIRGRGDTLAFLTYQHASLAFQTVLVGTVVAVLIAVAVYRLPVLSQLSLTTSRVALTIPSLALLALLLVPFGLGVVPSFIMLAFFAALPVIGNAIVGLRSVPETVVESARGIGLSRWRILLTVELPIAWPVILTGIRVSTQMIVGVAAIVAYVLGPGLGSLIFNGLSRLGGANALEMALTGTILIVIVALVFDALLVLLGRLTIAKGLS</sequence>
<keyword evidence="4 6" id="KW-1133">Transmembrane helix</keyword>
<evidence type="ECO:0000256" key="5">
    <source>
        <dbReference type="ARBA" id="ARBA00023136"/>
    </source>
</evidence>
<evidence type="ECO:0000256" key="1">
    <source>
        <dbReference type="ARBA" id="ARBA00004141"/>
    </source>
</evidence>
<dbReference type="GO" id="GO:0055085">
    <property type="term" value="P:transmembrane transport"/>
    <property type="evidence" value="ECO:0007669"/>
    <property type="project" value="InterPro"/>
</dbReference>
<dbReference type="GO" id="GO:0031460">
    <property type="term" value="P:glycine betaine transport"/>
    <property type="evidence" value="ECO:0007669"/>
    <property type="project" value="TreeGrafter"/>
</dbReference>
<dbReference type="AlphaFoldDB" id="W5TJV6"/>
<comment type="similarity">
    <text evidence="6">Belongs to the binding-protein-dependent transport system permease family.</text>
</comment>
<keyword evidence="2 6" id="KW-0813">Transport</keyword>
<feature type="domain" description="ABC transmembrane type-1" evidence="7">
    <location>
        <begin position="101"/>
        <end position="284"/>
    </location>
</feature>
<accession>W5TJV6</accession>
<keyword evidence="5 6" id="KW-0472">Membrane</keyword>
<reference evidence="8 9" key="1">
    <citation type="journal article" date="2014" name="Appl. Environ. Microbiol.">
        <title>Insights into the Microbial Degradation of Rubber and Gutta-Percha by Analysis of the Complete Genome of Nocardia nova SH22a.</title>
        <authorList>
            <person name="Luo Q."/>
            <person name="Hiessl S."/>
            <person name="Poehlein A."/>
            <person name="Daniel R."/>
            <person name="Steinbuchel A."/>
        </authorList>
    </citation>
    <scope>NUCLEOTIDE SEQUENCE [LARGE SCALE GENOMIC DNA]</scope>
    <source>
        <strain evidence="8">SH22a</strain>
    </source>
</reference>
<dbReference type="Proteomes" id="UP000019150">
    <property type="component" value="Chromosome"/>
</dbReference>
<evidence type="ECO:0000259" key="7">
    <source>
        <dbReference type="PROSITE" id="PS50928"/>
    </source>
</evidence>
<feature type="transmembrane region" description="Helical" evidence="6">
    <location>
        <begin position="230"/>
        <end position="254"/>
    </location>
</feature>
<evidence type="ECO:0000313" key="9">
    <source>
        <dbReference type="Proteomes" id="UP000019150"/>
    </source>
</evidence>
<dbReference type="Pfam" id="PF00528">
    <property type="entry name" value="BPD_transp_1"/>
    <property type="match status" value="1"/>
</dbReference>
<dbReference type="Gene3D" id="1.10.3720.10">
    <property type="entry name" value="MetI-like"/>
    <property type="match status" value="1"/>
</dbReference>
<feature type="transmembrane region" description="Helical" evidence="6">
    <location>
        <begin position="107"/>
        <end position="130"/>
    </location>
</feature>
<proteinExistence type="inferred from homology"/>
<dbReference type="SUPFAM" id="SSF161098">
    <property type="entry name" value="MetI-like"/>
    <property type="match status" value="1"/>
</dbReference>
<feature type="transmembrane region" description="Helical" evidence="6">
    <location>
        <begin position="266"/>
        <end position="287"/>
    </location>
</feature>
<dbReference type="STRING" id="1415166.NONO_c46550"/>
<dbReference type="InterPro" id="IPR035906">
    <property type="entry name" value="MetI-like_sf"/>
</dbReference>
<dbReference type="HOGENOM" id="CLU_046113_7_2_11"/>
<evidence type="ECO:0000256" key="6">
    <source>
        <dbReference type="RuleBase" id="RU363032"/>
    </source>
</evidence>
<dbReference type="eggNOG" id="COG1174">
    <property type="taxonomic scope" value="Bacteria"/>
</dbReference>
<dbReference type="GO" id="GO:0005886">
    <property type="term" value="C:plasma membrane"/>
    <property type="evidence" value="ECO:0007669"/>
    <property type="project" value="UniProtKB-SubCell"/>
</dbReference>